<dbReference type="AlphaFoldDB" id="A0AAV9VFJ9"/>
<evidence type="ECO:0000313" key="2">
    <source>
        <dbReference type="EMBL" id="KAK6359527.1"/>
    </source>
</evidence>
<gene>
    <name evidence="2" type="ORF">TWF696_000682</name>
</gene>
<sequence length="434" mass="44655">MGFRTPAHLLLCSFLLARAGQATWNPIPGPLAWTSPLDVIVGPQSPGGASSSQDTGSLGDVSDLKNYTPDQGCPAGTRSCAGLGIDSVCCPEVFVLSRYGVLVENTCTKSSRDPSGVVCCVDPYHCDMNPRRSISCSEGSFECSASLGGGCCPIGYTCSQQDCIEELIPQNSAQNGTQNGTAVNPGPDTVRVPLTSPPSLQEAMCAAGLHSDDCSTLAHHEEGAGRLNASRFPKRGSTPAKTQGSHVLKTGKIVGESTEWDSSSIERGCVGVACGNEYPQSGSVGGINAETGANSVAGGNDVDDITGKNLVDGAGEAEQTLTLTMTASGIYTGEGIAIIPTAGTAMSSSTTGDVNPIAPISTNVLEDPLHGQPAQVVPQLMPGDLHPGSSAIGVPGHKSEGNSYMKHCSSFFSWSPFPAYVKYMGIAVLLHFLA</sequence>
<keyword evidence="1" id="KW-0732">Signal</keyword>
<evidence type="ECO:0000313" key="3">
    <source>
        <dbReference type="Proteomes" id="UP001375240"/>
    </source>
</evidence>
<proteinExistence type="predicted"/>
<protein>
    <submittedName>
        <fullName evidence="2">Uncharacterized protein</fullName>
    </submittedName>
</protein>
<organism evidence="2 3">
    <name type="scientific">Orbilia brochopaga</name>
    <dbReference type="NCBI Taxonomy" id="3140254"/>
    <lineage>
        <taxon>Eukaryota</taxon>
        <taxon>Fungi</taxon>
        <taxon>Dikarya</taxon>
        <taxon>Ascomycota</taxon>
        <taxon>Pezizomycotina</taxon>
        <taxon>Orbiliomycetes</taxon>
        <taxon>Orbiliales</taxon>
        <taxon>Orbiliaceae</taxon>
        <taxon>Orbilia</taxon>
    </lineage>
</organism>
<dbReference type="Proteomes" id="UP001375240">
    <property type="component" value="Unassembled WGS sequence"/>
</dbReference>
<evidence type="ECO:0000256" key="1">
    <source>
        <dbReference type="SAM" id="SignalP"/>
    </source>
</evidence>
<feature type="chain" id="PRO_5043889033" evidence="1">
    <location>
        <begin position="23"/>
        <end position="434"/>
    </location>
</feature>
<comment type="caution">
    <text evidence="2">The sequence shown here is derived from an EMBL/GenBank/DDBJ whole genome shotgun (WGS) entry which is preliminary data.</text>
</comment>
<dbReference type="EMBL" id="JAVHNQ010000001">
    <property type="protein sequence ID" value="KAK6359527.1"/>
    <property type="molecule type" value="Genomic_DNA"/>
</dbReference>
<accession>A0AAV9VFJ9</accession>
<feature type="signal peptide" evidence="1">
    <location>
        <begin position="1"/>
        <end position="22"/>
    </location>
</feature>
<keyword evidence="3" id="KW-1185">Reference proteome</keyword>
<reference evidence="2 3" key="1">
    <citation type="submission" date="2019-10" db="EMBL/GenBank/DDBJ databases">
        <authorList>
            <person name="Palmer J.M."/>
        </authorList>
    </citation>
    <scope>NUCLEOTIDE SEQUENCE [LARGE SCALE GENOMIC DNA]</scope>
    <source>
        <strain evidence="2 3">TWF696</strain>
    </source>
</reference>
<name>A0AAV9VFJ9_9PEZI</name>